<comment type="caution">
    <text evidence="8">The sequence shown here is derived from an EMBL/GenBank/DDBJ whole genome shotgun (WGS) entry which is preliminary data.</text>
</comment>
<evidence type="ECO:0000256" key="3">
    <source>
        <dbReference type="ARBA" id="ARBA00012007"/>
    </source>
</evidence>
<evidence type="ECO:0000256" key="5">
    <source>
        <dbReference type="ARBA" id="ARBA00023027"/>
    </source>
</evidence>
<evidence type="ECO:0000256" key="2">
    <source>
        <dbReference type="ARBA" id="ARBA00009836"/>
    </source>
</evidence>
<comment type="function">
    <text evidence="1">Catalyzes the last step of tRNA splicing, the transfer of the splice junction 2'-phosphate from ligated tRNA to NAD to produce ADP-ribose 1''-2'' cyclic phosphate.</text>
</comment>
<organism evidence="8 9">
    <name type="scientific">Orbilia brochopaga</name>
    <dbReference type="NCBI Taxonomy" id="3140254"/>
    <lineage>
        <taxon>Eukaryota</taxon>
        <taxon>Fungi</taxon>
        <taxon>Dikarya</taxon>
        <taxon>Ascomycota</taxon>
        <taxon>Pezizomycotina</taxon>
        <taxon>Orbiliomycetes</taxon>
        <taxon>Orbiliales</taxon>
        <taxon>Orbiliaceae</taxon>
        <taxon>Orbilia</taxon>
    </lineage>
</organism>
<dbReference type="InterPro" id="IPR042080">
    <property type="entry name" value="RNA_2'-PTrans_N"/>
</dbReference>
<dbReference type="GO" id="GO:0006388">
    <property type="term" value="P:tRNA splicing, via endonucleolytic cleavage and ligation"/>
    <property type="evidence" value="ECO:0007669"/>
    <property type="project" value="TreeGrafter"/>
</dbReference>
<dbReference type="AlphaFoldDB" id="A0AAV9URU5"/>
<keyword evidence="5" id="KW-0520">NAD</keyword>
<dbReference type="Pfam" id="PF01885">
    <property type="entry name" value="PTS_2-RNA"/>
    <property type="match status" value="1"/>
</dbReference>
<name>A0AAV9URU5_9PEZI</name>
<keyword evidence="9" id="KW-1185">Reference proteome</keyword>
<gene>
    <name evidence="8" type="ORF">TWF696_008172</name>
</gene>
<dbReference type="SUPFAM" id="SSF56399">
    <property type="entry name" value="ADP-ribosylation"/>
    <property type="match status" value="1"/>
</dbReference>
<protein>
    <recommendedName>
        <fullName evidence="3">2'-phosphotransferase</fullName>
        <ecNumber evidence="3">2.7.1.160</ecNumber>
    </recommendedName>
</protein>
<dbReference type="GO" id="GO:0000215">
    <property type="term" value="F:tRNA 2'-phosphotransferase activity"/>
    <property type="evidence" value="ECO:0007669"/>
    <property type="project" value="UniProtKB-EC"/>
</dbReference>
<feature type="compositionally biased region" description="Basic residues" evidence="7">
    <location>
        <begin position="388"/>
        <end position="398"/>
    </location>
</feature>
<reference evidence="8 9" key="1">
    <citation type="submission" date="2019-10" db="EMBL/GenBank/DDBJ databases">
        <authorList>
            <person name="Palmer J.M."/>
        </authorList>
    </citation>
    <scope>NUCLEOTIDE SEQUENCE [LARGE SCALE GENOMIC DNA]</scope>
    <source>
        <strain evidence="8 9">TWF696</strain>
    </source>
</reference>
<keyword evidence="4" id="KW-0808">Transferase</keyword>
<evidence type="ECO:0000313" key="9">
    <source>
        <dbReference type="Proteomes" id="UP001375240"/>
    </source>
</evidence>
<dbReference type="EC" id="2.7.1.160" evidence="3"/>
<evidence type="ECO:0000256" key="7">
    <source>
        <dbReference type="SAM" id="MobiDB-lite"/>
    </source>
</evidence>
<dbReference type="InterPro" id="IPR002745">
    <property type="entry name" value="Ptrans_KptA/Tpt1"/>
</dbReference>
<dbReference type="EMBL" id="JAVHNQ010000006">
    <property type="protein sequence ID" value="KAK6344538.1"/>
    <property type="molecule type" value="Genomic_DNA"/>
</dbReference>
<dbReference type="Proteomes" id="UP001375240">
    <property type="component" value="Unassembled WGS sequence"/>
</dbReference>
<feature type="region of interest" description="Disordered" evidence="7">
    <location>
        <begin position="370"/>
        <end position="407"/>
    </location>
</feature>
<sequence>MSCCACGCAFCRMPHSDSEFLRLRLVSACRRRDRVIRSRCLMPLFLSTVRAAAVGFQLSRHCCAPVSPTSYFRSAVSIRTFTASFLQRGKPPAALSTMSRARSSKGRGREMSRMEQISHALSRTLRHTAREEKLNMRPDGYVNVNELLSSERYKRLNLDFPTLCQVVQDNNKKRFKIIREVAPSSSSLTSESSTAPSLDLAPNLDSEENPDLNQYFIRATQGHSIPIQEDLLLTPIESTNLPSICIHGSYYSALTLILESGGLKKMGRNHIHCAAGLPKASIHPETGEEIPAVLSGMRFNAEVLFYIDVEKALRDGIKFWRSDNDVILTNGLEENGGVLSMDYVIRVEDVGQRAGGGDLWTREEGVIKEWPATKKARKDGSNSNPRGGRGKGKGAHRAHINDELEGA</sequence>
<proteinExistence type="inferred from homology"/>
<dbReference type="Gene3D" id="3.20.170.30">
    <property type="match status" value="1"/>
</dbReference>
<evidence type="ECO:0000313" key="8">
    <source>
        <dbReference type="EMBL" id="KAK6344538.1"/>
    </source>
</evidence>
<comment type="catalytic activity">
    <reaction evidence="6">
        <text>2'-phospho-[ligated tRNA] + NAD(+) = mature tRNA + ADP-alpha-D-ribose 1'',2''-cyclic phosphate + nicotinamide</text>
        <dbReference type="Rhea" id="RHEA:23324"/>
        <dbReference type="Rhea" id="RHEA-COMP:11106"/>
        <dbReference type="Rhea" id="RHEA-COMP:11107"/>
        <dbReference type="ChEBI" id="CHEBI:17154"/>
        <dbReference type="ChEBI" id="CHEBI:57540"/>
        <dbReference type="ChEBI" id="CHEBI:76596"/>
        <dbReference type="ChEBI" id="CHEBI:82883"/>
        <dbReference type="ChEBI" id="CHEBI:85027"/>
        <dbReference type="EC" id="2.7.1.160"/>
    </reaction>
</comment>
<evidence type="ECO:0000256" key="1">
    <source>
        <dbReference type="ARBA" id="ARBA00003343"/>
    </source>
</evidence>
<dbReference type="Gene3D" id="1.10.10.970">
    <property type="entry name" value="RNA 2'-phosphotransferase, Tpt1/KptA family, N-terminal domain"/>
    <property type="match status" value="1"/>
</dbReference>
<dbReference type="InterPro" id="IPR042081">
    <property type="entry name" value="RNA_2'-PTrans_C"/>
</dbReference>
<comment type="similarity">
    <text evidence="2">Belongs to the KptA/TPT1 family.</text>
</comment>
<dbReference type="PANTHER" id="PTHR12684:SF2">
    <property type="entry name" value="TRNA 2'-PHOSPHOTRANSFERASE 1"/>
    <property type="match status" value="1"/>
</dbReference>
<dbReference type="PANTHER" id="PTHR12684">
    <property type="entry name" value="PUTATIVE PHOSPHOTRANSFERASE"/>
    <property type="match status" value="1"/>
</dbReference>
<evidence type="ECO:0000256" key="6">
    <source>
        <dbReference type="ARBA" id="ARBA00047949"/>
    </source>
</evidence>
<evidence type="ECO:0000256" key="4">
    <source>
        <dbReference type="ARBA" id="ARBA00022679"/>
    </source>
</evidence>
<accession>A0AAV9URU5</accession>